<gene>
    <name evidence="1" type="ORF">EVAR_55011_1</name>
</gene>
<sequence length="84" mass="9425">MHSRGKRAGEPLESRWLPPPTYIRNLRGVINVFLAPWEVVSSSNGTYPESNETYSLRVSAREIILRPRAPPAARPATHSGKYPL</sequence>
<evidence type="ECO:0000313" key="1">
    <source>
        <dbReference type="EMBL" id="GBP73245.1"/>
    </source>
</evidence>
<evidence type="ECO:0000313" key="2">
    <source>
        <dbReference type="Proteomes" id="UP000299102"/>
    </source>
</evidence>
<organism evidence="1 2">
    <name type="scientific">Eumeta variegata</name>
    <name type="common">Bagworm moth</name>
    <name type="synonym">Eumeta japonica</name>
    <dbReference type="NCBI Taxonomy" id="151549"/>
    <lineage>
        <taxon>Eukaryota</taxon>
        <taxon>Metazoa</taxon>
        <taxon>Ecdysozoa</taxon>
        <taxon>Arthropoda</taxon>
        <taxon>Hexapoda</taxon>
        <taxon>Insecta</taxon>
        <taxon>Pterygota</taxon>
        <taxon>Neoptera</taxon>
        <taxon>Endopterygota</taxon>
        <taxon>Lepidoptera</taxon>
        <taxon>Glossata</taxon>
        <taxon>Ditrysia</taxon>
        <taxon>Tineoidea</taxon>
        <taxon>Psychidae</taxon>
        <taxon>Oiketicinae</taxon>
        <taxon>Eumeta</taxon>
    </lineage>
</organism>
<name>A0A4C1YFX6_EUMVA</name>
<accession>A0A4C1YFX6</accession>
<dbReference type="EMBL" id="BGZK01001167">
    <property type="protein sequence ID" value="GBP73245.1"/>
    <property type="molecule type" value="Genomic_DNA"/>
</dbReference>
<protein>
    <submittedName>
        <fullName evidence="1">Uncharacterized protein</fullName>
    </submittedName>
</protein>
<reference evidence="1 2" key="1">
    <citation type="journal article" date="2019" name="Commun. Biol.">
        <title>The bagworm genome reveals a unique fibroin gene that provides high tensile strength.</title>
        <authorList>
            <person name="Kono N."/>
            <person name="Nakamura H."/>
            <person name="Ohtoshi R."/>
            <person name="Tomita M."/>
            <person name="Numata K."/>
            <person name="Arakawa K."/>
        </authorList>
    </citation>
    <scope>NUCLEOTIDE SEQUENCE [LARGE SCALE GENOMIC DNA]</scope>
</reference>
<dbReference type="Proteomes" id="UP000299102">
    <property type="component" value="Unassembled WGS sequence"/>
</dbReference>
<dbReference type="AlphaFoldDB" id="A0A4C1YFX6"/>
<keyword evidence="2" id="KW-1185">Reference proteome</keyword>
<comment type="caution">
    <text evidence="1">The sequence shown here is derived from an EMBL/GenBank/DDBJ whole genome shotgun (WGS) entry which is preliminary data.</text>
</comment>
<proteinExistence type="predicted"/>